<dbReference type="AlphaFoldDB" id="A0A7I9Y3J8"/>
<dbReference type="Gene3D" id="3.20.20.140">
    <property type="entry name" value="Metal-dependent hydrolases"/>
    <property type="match status" value="1"/>
</dbReference>
<evidence type="ECO:0000313" key="2">
    <source>
        <dbReference type="EMBL" id="GFG76463.1"/>
    </source>
</evidence>
<protein>
    <recommendedName>
        <fullName evidence="4">Amidohydrolase</fullName>
    </recommendedName>
</protein>
<evidence type="ECO:0000256" key="1">
    <source>
        <dbReference type="ARBA" id="ARBA00023239"/>
    </source>
</evidence>
<comment type="caution">
    <text evidence="2">The sequence shown here is derived from an EMBL/GenBank/DDBJ whole genome shotgun (WGS) entry which is preliminary data.</text>
</comment>
<keyword evidence="3" id="KW-1185">Reference proteome</keyword>
<evidence type="ECO:0008006" key="4">
    <source>
        <dbReference type="Google" id="ProtNLM"/>
    </source>
</evidence>
<reference evidence="2 3" key="1">
    <citation type="journal article" date="2019" name="Emerg. Microbes Infect.">
        <title>Comprehensive subspecies identification of 175 nontuberculous mycobacteria species based on 7547 genomic profiles.</title>
        <authorList>
            <person name="Matsumoto Y."/>
            <person name="Kinjo T."/>
            <person name="Motooka D."/>
            <person name="Nabeya D."/>
            <person name="Jung N."/>
            <person name="Uechi K."/>
            <person name="Horii T."/>
            <person name="Iida T."/>
            <person name="Fujita J."/>
            <person name="Nakamura S."/>
        </authorList>
    </citation>
    <scope>NUCLEOTIDE SEQUENCE [LARGE SCALE GENOMIC DNA]</scope>
    <source>
        <strain evidence="2 3">JCM 17322</strain>
    </source>
</reference>
<dbReference type="Proteomes" id="UP000465361">
    <property type="component" value="Unassembled WGS sequence"/>
</dbReference>
<dbReference type="GO" id="GO:0019748">
    <property type="term" value="P:secondary metabolic process"/>
    <property type="evidence" value="ECO:0007669"/>
    <property type="project" value="TreeGrafter"/>
</dbReference>
<dbReference type="InterPro" id="IPR032465">
    <property type="entry name" value="ACMSD"/>
</dbReference>
<evidence type="ECO:0000313" key="3">
    <source>
        <dbReference type="Proteomes" id="UP000465361"/>
    </source>
</evidence>
<name>A0A7I9Y3J8_9MYCO</name>
<keyword evidence="1" id="KW-0456">Lyase</keyword>
<dbReference type="GO" id="GO:0005829">
    <property type="term" value="C:cytosol"/>
    <property type="evidence" value="ECO:0007669"/>
    <property type="project" value="TreeGrafter"/>
</dbReference>
<dbReference type="PANTHER" id="PTHR21240">
    <property type="entry name" value="2-AMINO-3-CARBOXYLMUCONATE-6-SEMIALDEHYDE DECARBOXYLASE"/>
    <property type="match status" value="1"/>
</dbReference>
<dbReference type="EMBL" id="BLKW01000004">
    <property type="protein sequence ID" value="GFG76463.1"/>
    <property type="molecule type" value="Genomic_DNA"/>
</dbReference>
<accession>A0A7I9Y3J8</accession>
<dbReference type="InterPro" id="IPR032466">
    <property type="entry name" value="Metal_Hydrolase"/>
</dbReference>
<dbReference type="RefSeq" id="WP_218033401.1">
    <property type="nucleotide sequence ID" value="NZ_BLKW01000004.1"/>
</dbReference>
<sequence length="120" mass="13468">MRYIAIEEAFFIAELAERQPMPALPLAFKPECAKQILPRLTDFTEYRLPEMDDAGIDIQVLSLTVPGLQVDIEPGLARDNACFANNYLAQVISEHPDRFRGFAALPLQDPGPRPLSWSAR</sequence>
<dbReference type="GO" id="GO:0016831">
    <property type="term" value="F:carboxy-lyase activity"/>
    <property type="evidence" value="ECO:0007669"/>
    <property type="project" value="InterPro"/>
</dbReference>
<organism evidence="2 3">
    <name type="scientific">Mycobacterium botniense</name>
    <dbReference type="NCBI Taxonomy" id="84962"/>
    <lineage>
        <taxon>Bacteria</taxon>
        <taxon>Bacillati</taxon>
        <taxon>Actinomycetota</taxon>
        <taxon>Actinomycetes</taxon>
        <taxon>Mycobacteriales</taxon>
        <taxon>Mycobacteriaceae</taxon>
        <taxon>Mycobacterium</taxon>
    </lineage>
</organism>
<gene>
    <name evidence="2" type="ORF">MBOT_38280</name>
</gene>
<proteinExistence type="predicted"/>
<dbReference type="SUPFAM" id="SSF51556">
    <property type="entry name" value="Metallo-dependent hydrolases"/>
    <property type="match status" value="1"/>
</dbReference>
<dbReference type="PANTHER" id="PTHR21240:SF30">
    <property type="entry name" value="AMIDOHYDROLASE-RELATED DOMAIN-CONTAINING PROTEIN-RELATED"/>
    <property type="match status" value="1"/>
</dbReference>